<evidence type="ECO:0000313" key="3">
    <source>
        <dbReference type="Proteomes" id="UP000229054"/>
    </source>
</evidence>
<sequence>MIIKKIIIISIFVGLILPALGLTQESPQKSIKAPETLEEVKAIGEKTVEVGQKELPGIIEKIWKEDILPTWQKMYNWFMKNIWPKMASWIKKEIEPRVKEEMEKRKPMIEEEFQKEKQELKEEVPEVSKSLWEKFKELIK</sequence>
<evidence type="ECO:0000313" key="2">
    <source>
        <dbReference type="EMBL" id="PIP22024.1"/>
    </source>
</evidence>
<dbReference type="AlphaFoldDB" id="A0A2G9YS07"/>
<dbReference type="Proteomes" id="UP000229054">
    <property type="component" value="Unassembled WGS sequence"/>
</dbReference>
<gene>
    <name evidence="2" type="ORF">COX38_02935</name>
</gene>
<keyword evidence="1" id="KW-0175">Coiled coil</keyword>
<accession>A0A2G9YS07</accession>
<dbReference type="EMBL" id="PCRN01000098">
    <property type="protein sequence ID" value="PIP22024.1"/>
    <property type="molecule type" value="Genomic_DNA"/>
</dbReference>
<protein>
    <submittedName>
        <fullName evidence="2">Uncharacterized protein</fullName>
    </submittedName>
</protein>
<evidence type="ECO:0000256" key="1">
    <source>
        <dbReference type="SAM" id="Coils"/>
    </source>
</evidence>
<proteinExistence type="predicted"/>
<name>A0A2G9YS07_9BACT</name>
<comment type="caution">
    <text evidence="2">The sequence shown here is derived from an EMBL/GenBank/DDBJ whole genome shotgun (WGS) entry which is preliminary data.</text>
</comment>
<reference evidence="2 3" key="1">
    <citation type="submission" date="2017-09" db="EMBL/GenBank/DDBJ databases">
        <title>Depth-based differentiation of microbial function through sediment-hosted aquifers and enrichment of novel symbionts in the deep terrestrial subsurface.</title>
        <authorList>
            <person name="Probst A.J."/>
            <person name="Ladd B."/>
            <person name="Jarett J.K."/>
            <person name="Geller-Mcgrath D.E."/>
            <person name="Sieber C.M."/>
            <person name="Emerson J.B."/>
            <person name="Anantharaman K."/>
            <person name="Thomas B.C."/>
            <person name="Malmstrom R."/>
            <person name="Stieglmeier M."/>
            <person name="Klingl A."/>
            <person name="Woyke T."/>
            <person name="Ryan C.M."/>
            <person name="Banfield J.F."/>
        </authorList>
    </citation>
    <scope>NUCLEOTIDE SEQUENCE [LARGE SCALE GENOMIC DNA]</scope>
    <source>
        <strain evidence="2">CG23_combo_of_CG06-09_8_20_14_all_39_25</strain>
    </source>
</reference>
<organism evidence="2 3">
    <name type="scientific">Candidatus Nealsonbacteria bacterium CG23_combo_of_CG06-09_8_20_14_all_39_25</name>
    <dbReference type="NCBI Taxonomy" id="1974723"/>
    <lineage>
        <taxon>Bacteria</taxon>
        <taxon>Candidatus Nealsoniibacteriota</taxon>
    </lineage>
</organism>
<feature type="coiled-coil region" evidence="1">
    <location>
        <begin position="99"/>
        <end position="130"/>
    </location>
</feature>